<comment type="caution">
    <text evidence="2">The sequence shown here is derived from an EMBL/GenBank/DDBJ whole genome shotgun (WGS) entry which is preliminary data.</text>
</comment>
<keyword evidence="3" id="KW-1185">Reference proteome</keyword>
<accession>A0ABW4Y8N9</accession>
<evidence type="ECO:0000313" key="3">
    <source>
        <dbReference type="Proteomes" id="UP001597337"/>
    </source>
</evidence>
<gene>
    <name evidence="2" type="ORF">ACFSJC_11135</name>
</gene>
<evidence type="ECO:0000313" key="2">
    <source>
        <dbReference type="EMBL" id="MFD2112395.1"/>
    </source>
</evidence>
<feature type="chain" id="PRO_5045222265" description="DUF3300 domain-containing protein" evidence="1">
    <location>
        <begin position="24"/>
        <end position="190"/>
    </location>
</feature>
<protein>
    <recommendedName>
        <fullName evidence="4">DUF3300 domain-containing protein</fullName>
    </recommendedName>
</protein>
<keyword evidence="1" id="KW-0732">Signal</keyword>
<dbReference type="RefSeq" id="WP_386026643.1">
    <property type="nucleotide sequence ID" value="NZ_JBHUHX010000025.1"/>
</dbReference>
<dbReference type="Proteomes" id="UP001597337">
    <property type="component" value="Unassembled WGS sequence"/>
</dbReference>
<proteinExistence type="predicted"/>
<organism evidence="2 3">
    <name type="scientific">Thiorhodococcus fuscus</name>
    <dbReference type="NCBI Taxonomy" id="527200"/>
    <lineage>
        <taxon>Bacteria</taxon>
        <taxon>Pseudomonadati</taxon>
        <taxon>Pseudomonadota</taxon>
        <taxon>Gammaproteobacteria</taxon>
        <taxon>Chromatiales</taxon>
        <taxon>Chromatiaceae</taxon>
        <taxon>Thiorhodococcus</taxon>
    </lineage>
</organism>
<feature type="signal peptide" evidence="1">
    <location>
        <begin position="1"/>
        <end position="23"/>
    </location>
</feature>
<evidence type="ECO:0008006" key="4">
    <source>
        <dbReference type="Google" id="ProtNLM"/>
    </source>
</evidence>
<reference evidence="3" key="1">
    <citation type="journal article" date="2019" name="Int. J. Syst. Evol. Microbiol.">
        <title>The Global Catalogue of Microorganisms (GCM) 10K type strain sequencing project: providing services to taxonomists for standard genome sequencing and annotation.</title>
        <authorList>
            <consortium name="The Broad Institute Genomics Platform"/>
            <consortium name="The Broad Institute Genome Sequencing Center for Infectious Disease"/>
            <person name="Wu L."/>
            <person name="Ma J."/>
        </authorList>
    </citation>
    <scope>NUCLEOTIDE SEQUENCE [LARGE SCALE GENOMIC DNA]</scope>
    <source>
        <strain evidence="3">KACC 12597</strain>
    </source>
</reference>
<dbReference type="EMBL" id="JBHUHX010000025">
    <property type="protein sequence ID" value="MFD2112395.1"/>
    <property type="molecule type" value="Genomic_DNA"/>
</dbReference>
<sequence>MNSSSLAILAGALGALAALPANSQDYIGYVEQLAAQAGQQAQMHAQNAISAYRQQTGDWSTPDQQVFDYLTALSRQQNPGFYADLQNREQAFQAQQQGYVNNSNAVLDGMFNNYMDRSQQQYQGHQQYIREGIHERSLYTNGNDVYEMPYYAPGNVYEANDGSQMTQDQYGQYYQYDPNGWETEMQEYRE</sequence>
<name>A0ABW4Y8N9_9GAMM</name>
<evidence type="ECO:0000256" key="1">
    <source>
        <dbReference type="SAM" id="SignalP"/>
    </source>
</evidence>